<reference evidence="2 3" key="1">
    <citation type="submission" date="2019-09" db="EMBL/GenBank/DDBJ databases">
        <title>Bird 10,000 Genomes (B10K) Project - Family phase.</title>
        <authorList>
            <person name="Zhang G."/>
        </authorList>
    </citation>
    <scope>NUCLEOTIDE SEQUENCE [LARGE SCALE GENOMIC DNA]</scope>
    <source>
        <strain evidence="2">B10K-DU-001-57</strain>
        <tissue evidence="2">Muscle</tissue>
    </source>
</reference>
<dbReference type="PANTHER" id="PTHR33820">
    <property type="entry name" value="COILED-COIL DOMAIN-CONTAINING PROTEIN 17"/>
    <property type="match status" value="1"/>
</dbReference>
<sequence>ALRQAYLHSGGHDAAILAQLLDLQVEATVLEKRAARRTEPSLGSWPLSPLRHPAAMPAEHPRGGTRGLDAVLLAVELENQRLEAELVALKVRRERRADTGSLAARQHVEDLAQLQVEVGMLRRQVEGMGPRVTPAILPPPVAPPLPP</sequence>
<evidence type="ECO:0000313" key="2">
    <source>
        <dbReference type="EMBL" id="NXI72895.1"/>
    </source>
</evidence>
<feature type="region of interest" description="Disordered" evidence="1">
    <location>
        <begin position="38"/>
        <end position="63"/>
    </location>
</feature>
<dbReference type="PANTHER" id="PTHR33820:SF4">
    <property type="entry name" value="COILED-COIL DOMAIN-CONTAINING PROTEIN 17"/>
    <property type="match status" value="1"/>
</dbReference>
<name>A0A7K9VJN0_ANSSE</name>
<feature type="non-terminal residue" evidence="2">
    <location>
        <position position="147"/>
    </location>
</feature>
<protein>
    <submittedName>
        <fullName evidence="2">CCD17 protein</fullName>
    </submittedName>
</protein>
<gene>
    <name evidence="2" type="primary">Ccdc17</name>
    <name evidence="2" type="ORF">ANSSEM_R01589</name>
</gene>
<keyword evidence="3" id="KW-1185">Reference proteome</keyword>
<feature type="non-terminal residue" evidence="2">
    <location>
        <position position="1"/>
    </location>
</feature>
<accession>A0A7K9VJN0</accession>
<proteinExistence type="predicted"/>
<dbReference type="Proteomes" id="UP000567872">
    <property type="component" value="Unassembled WGS sequence"/>
</dbReference>
<dbReference type="AlphaFoldDB" id="A0A7K9VJN0"/>
<dbReference type="EMBL" id="VXAA01006435">
    <property type="protein sequence ID" value="NXI72895.1"/>
    <property type="molecule type" value="Genomic_DNA"/>
</dbReference>
<dbReference type="OrthoDB" id="9120605at2759"/>
<evidence type="ECO:0000313" key="3">
    <source>
        <dbReference type="Proteomes" id="UP000567872"/>
    </source>
</evidence>
<evidence type="ECO:0000256" key="1">
    <source>
        <dbReference type="SAM" id="MobiDB-lite"/>
    </source>
</evidence>
<dbReference type="InterPro" id="IPR038800">
    <property type="entry name" value="CCDC17"/>
</dbReference>
<comment type="caution">
    <text evidence="2">The sequence shown here is derived from an EMBL/GenBank/DDBJ whole genome shotgun (WGS) entry which is preliminary data.</text>
</comment>
<organism evidence="2 3">
    <name type="scientific">Anseranas semipalmata</name>
    <name type="common">Magpie goose</name>
    <name type="synonym">Anas semipalmata</name>
    <dbReference type="NCBI Taxonomy" id="8851"/>
    <lineage>
        <taxon>Eukaryota</taxon>
        <taxon>Metazoa</taxon>
        <taxon>Chordata</taxon>
        <taxon>Craniata</taxon>
        <taxon>Vertebrata</taxon>
        <taxon>Euteleostomi</taxon>
        <taxon>Archelosauria</taxon>
        <taxon>Archosauria</taxon>
        <taxon>Dinosauria</taxon>
        <taxon>Saurischia</taxon>
        <taxon>Theropoda</taxon>
        <taxon>Coelurosauria</taxon>
        <taxon>Aves</taxon>
        <taxon>Neognathae</taxon>
        <taxon>Galloanserae</taxon>
        <taxon>Anseriformes</taxon>
        <taxon>Anseranatidae</taxon>
        <taxon>Anseranas</taxon>
    </lineage>
</organism>